<gene>
    <name evidence="1" type="ORF">FMM02_06025</name>
</gene>
<dbReference type="Proteomes" id="UP000321857">
    <property type="component" value="Chromosome"/>
</dbReference>
<dbReference type="InterPro" id="IPR009964">
    <property type="entry name" value="DUF1491"/>
</dbReference>
<keyword evidence="2" id="KW-1185">Reference proteome</keyword>
<dbReference type="RefSeq" id="WP_147494010.1">
    <property type="nucleotide sequence ID" value="NZ_CP041659.1"/>
</dbReference>
<dbReference type="EMBL" id="CP041659">
    <property type="protein sequence ID" value="QDP19557.1"/>
    <property type="molecule type" value="Genomic_DNA"/>
</dbReference>
<proteinExistence type="predicted"/>
<accession>A0A516IRN8</accession>
<evidence type="ECO:0000313" key="1">
    <source>
        <dbReference type="EMBL" id="QDP19557.1"/>
    </source>
</evidence>
<reference evidence="1 2" key="1">
    <citation type="submission" date="2019-07" db="EMBL/GenBank/DDBJ databases">
        <title>Sphingomonas AE3 Genome sequencing and assembly.</title>
        <authorList>
            <person name="Kim H."/>
        </authorList>
    </citation>
    <scope>NUCLEOTIDE SEQUENCE [LARGE SCALE GENOMIC DNA]</scope>
    <source>
        <strain evidence="1 2">AE3</strain>
    </source>
</reference>
<organism evidence="1 2">
    <name type="scientific">Sphingomonas xanthus</name>
    <dbReference type="NCBI Taxonomy" id="2594473"/>
    <lineage>
        <taxon>Bacteria</taxon>
        <taxon>Pseudomonadati</taxon>
        <taxon>Pseudomonadota</taxon>
        <taxon>Alphaproteobacteria</taxon>
        <taxon>Sphingomonadales</taxon>
        <taxon>Sphingomonadaceae</taxon>
        <taxon>Sphingomonas</taxon>
    </lineage>
</organism>
<dbReference type="KEGG" id="sxa:FMM02_06025"/>
<evidence type="ECO:0000313" key="2">
    <source>
        <dbReference type="Proteomes" id="UP000321857"/>
    </source>
</evidence>
<sequence length="112" mass="12277">MDARLPAAVEATGLLRRVEAEGGFAAIVRKGDADRGVLLLLIAHRGNHFACLERALSVDGEYRWCEVGPDASAAGQVAEWIARRVKFDEDIWLIELDVAAPERFVAEMTSRA</sequence>
<protein>
    <submittedName>
        <fullName evidence="1">DUF1491 family protein</fullName>
    </submittedName>
</protein>
<dbReference type="OrthoDB" id="9809136at2"/>
<dbReference type="AlphaFoldDB" id="A0A516IRN8"/>
<dbReference type="Pfam" id="PF07372">
    <property type="entry name" value="DUF1491"/>
    <property type="match status" value="1"/>
</dbReference>
<dbReference type="Gene3D" id="3.40.1530.20">
    <property type="entry name" value="Protein of unknown function (DUF1491)"/>
    <property type="match status" value="1"/>
</dbReference>
<name>A0A516IRN8_9SPHN</name>